<dbReference type="Proteomes" id="UP001196413">
    <property type="component" value="Unassembled WGS sequence"/>
</dbReference>
<protein>
    <submittedName>
        <fullName evidence="1">Uncharacterized protein</fullName>
    </submittedName>
</protein>
<evidence type="ECO:0000313" key="1">
    <source>
        <dbReference type="EMBL" id="KAJ1366216.1"/>
    </source>
</evidence>
<proteinExistence type="predicted"/>
<comment type="caution">
    <text evidence="1">The sequence shown here is derived from an EMBL/GenBank/DDBJ whole genome shotgun (WGS) entry which is preliminary data.</text>
</comment>
<gene>
    <name evidence="1" type="ORF">KIN20_026816</name>
</gene>
<organism evidence="1 2">
    <name type="scientific">Parelaphostrongylus tenuis</name>
    <name type="common">Meningeal worm</name>
    <dbReference type="NCBI Taxonomy" id="148309"/>
    <lineage>
        <taxon>Eukaryota</taxon>
        <taxon>Metazoa</taxon>
        <taxon>Ecdysozoa</taxon>
        <taxon>Nematoda</taxon>
        <taxon>Chromadorea</taxon>
        <taxon>Rhabditida</taxon>
        <taxon>Rhabditina</taxon>
        <taxon>Rhabditomorpha</taxon>
        <taxon>Strongyloidea</taxon>
        <taxon>Metastrongylidae</taxon>
        <taxon>Parelaphostrongylus</taxon>
    </lineage>
</organism>
<sequence>MANWSRIMWQDVMNRALRMLASGPFGLRVQLSPQGTVLLMSCGRVKTASCLVLYKCQYRSHE</sequence>
<name>A0AAD5WD83_PARTN</name>
<dbReference type="AlphaFoldDB" id="A0AAD5WD83"/>
<evidence type="ECO:0000313" key="2">
    <source>
        <dbReference type="Proteomes" id="UP001196413"/>
    </source>
</evidence>
<accession>A0AAD5WD83</accession>
<reference evidence="1" key="1">
    <citation type="submission" date="2021-06" db="EMBL/GenBank/DDBJ databases">
        <title>Parelaphostrongylus tenuis whole genome reference sequence.</title>
        <authorList>
            <person name="Garwood T.J."/>
            <person name="Larsen P.A."/>
            <person name="Fountain-Jones N.M."/>
            <person name="Garbe J.R."/>
            <person name="Macchietto M.G."/>
            <person name="Kania S.A."/>
            <person name="Gerhold R.W."/>
            <person name="Richards J.E."/>
            <person name="Wolf T.M."/>
        </authorList>
    </citation>
    <scope>NUCLEOTIDE SEQUENCE</scope>
    <source>
        <strain evidence="1">MNPRO001-30</strain>
        <tissue evidence="1">Meninges</tissue>
    </source>
</reference>
<dbReference type="EMBL" id="JAHQIW010005486">
    <property type="protein sequence ID" value="KAJ1366216.1"/>
    <property type="molecule type" value="Genomic_DNA"/>
</dbReference>
<keyword evidence="2" id="KW-1185">Reference proteome</keyword>